<dbReference type="PROSITE" id="PS51272">
    <property type="entry name" value="SLH"/>
    <property type="match status" value="3"/>
</dbReference>
<dbReference type="PANTHER" id="PTHR32401">
    <property type="entry name" value="CONCANAVALIN A-LIKE LECTIN FAMILY PROTEIN"/>
    <property type="match status" value="1"/>
</dbReference>
<dbReference type="InterPro" id="IPR008969">
    <property type="entry name" value="CarboxyPept-like_regulatory"/>
</dbReference>
<evidence type="ECO:0000259" key="7">
    <source>
        <dbReference type="PROSITE" id="PS51272"/>
    </source>
</evidence>
<evidence type="ECO:0000256" key="4">
    <source>
        <dbReference type="ARBA" id="ARBA00023157"/>
    </source>
</evidence>
<dbReference type="CDD" id="cd01951">
    <property type="entry name" value="lectin_L-type"/>
    <property type="match status" value="1"/>
</dbReference>
<accession>A0ABQ6G940</accession>
<dbReference type="Gene3D" id="2.60.40.1080">
    <property type="match status" value="2"/>
</dbReference>
<dbReference type="EMBL" id="BSSQ01000006">
    <property type="protein sequence ID" value="GLX67469.1"/>
    <property type="molecule type" value="Genomic_DNA"/>
</dbReference>
<proteinExistence type="inferred from homology"/>
<dbReference type="InterPro" id="IPR013783">
    <property type="entry name" value="Ig-like_fold"/>
</dbReference>
<comment type="similarity">
    <text evidence="1">Belongs to the intimin/invasin family.</text>
</comment>
<dbReference type="PROSITE" id="PS51127">
    <property type="entry name" value="BIG1"/>
    <property type="match status" value="1"/>
</dbReference>
<reference evidence="8 9" key="1">
    <citation type="submission" date="2023-03" db="EMBL/GenBank/DDBJ databases">
        <title>Draft genome sequence of the bacteria which degrade cell wall of Tricholomamatutake.</title>
        <authorList>
            <person name="Konishi Y."/>
            <person name="Fukuta Y."/>
            <person name="Shirasaka N."/>
        </authorList>
    </citation>
    <scope>NUCLEOTIDE SEQUENCE [LARGE SCALE GENOMIC DNA]</scope>
    <source>
        <strain evidence="9">mu1</strain>
    </source>
</reference>
<sequence>MKVRTATPMVFRLFLCLALMVSLFSYGIVPKANATANPTTKWVSFKNDNFAGVAAGQAYSFSGTTKVPNGADYLRLTNVTDGRDAFLRQSGSYGTIFNQQRIYNQNNFSFSTYFSFKFTDGSYIDPGFFNPLYNPSLKPGADGMAFVIQNLSSNAGTPGGGMGYYGIQPSFAVKFDTYRNPEMGDPSDNYVGIDTTGTLQNVPGRYANLSTQFPSLGIMKGGTNTYHVWIDYDGSAKNVKVYMNTADNRSAAIKVLDVDSIDLSTIFQNESAVYAGFTASTGGAWENQDLLNWYFTNDLDPINSNDPAVEYKQAPTQVTADPTPNPTEPYGKTDITITATDPLGQPVSGVPIDLPMNGPYLDSFGMPLSSPPLTGPDGKVHVILDNAQIPPGTNSLDIVAEGGAYTTIKAPTAPTGLSFVSPDMTSLTWNAVSGANYYSVYNNGNYIGSTSNGTTYNLGTVEPGSYTVKAVKAGLSSPASSPTQAQLTLDKANYFVPVGGTYQTVTSMVYGNNTPITVTNDAQFSSSSTDIATIDSHGLITAVEEGTSVIHVNYGSFTKQANLTVVPQITNVTAKNVTNTSLTLSWPETTPPASSYDIYDNGVFVRTVTTNQADLSGYPANSHHTFVIVAKTAGQEVAESLPFDITLSDLSDLLLDVSGYTLEVDDTHQTVVQAVYLDRSMEDVSDRATYASSNPNVIIVDSDGKVTAVSPGTATITVTYNGKTVTETIVVNAAEPQYEVTLTTPSDSVVGDGHTKIELVGTVISKDNGQPVSGVPITFTFGKNGANNQTVSTDANGVAKIQYTVPALNGLVPVYETITASAQDPNGEKSQGAIQIHYMPASIEGVLIDTATDKPITGATVSVSADFDGDGTPDFTTQVVTGTDGSYQIFVPRGDFNYEIKISYTAEVGGRTVLVNTTQSAPVGTLTGLGESITPQTEISGQLLVASHGSNSPSVNDLFGSGNITAVVTGGSLNKQPFPLDASGSFKVSNVAPGTYTITYQVKAPDNSILAGPSVQVTVNENGSVSIVNSLIDPYGIVTNEHGAPLPGTTMTLYFADTPLNIAKNHTPNTAVALPVLPSFSPNQNMNPQVTDNNGAYGWMVYPNADYYIVATHPSYSVPYSTLSANVNVPAETGSDSYIQNGIIHVGQTIVSFNFSMPNPPSSAVIGTPKNVAYTLGASGSDATITWTAVTGATSYTIYDNGKQIASGITNENYQLTGLAEGQSHVITVAAVRNGIEGRASSSITILLPGAEGSHKKYIAGYPDGTFKPSRSVSRQEVAMMLFRVYDLHKSESEQSSYSDVSKSDWSHDAIYAVTKAGFMNGYPDGTFRPEQPITREEVAGIAARLKHLQGQQGKDVFSDISGSWAEDAINAANAAGVLSGYTDGTFRPKANTTRAEMVAVINRVTNRGPLNGVAAPTWSDVSSSYWAFKDIEEASTDHQYTVNNNKETLKK</sequence>
<dbReference type="SMART" id="SM00060">
    <property type="entry name" value="FN3"/>
    <property type="match status" value="3"/>
</dbReference>
<name>A0ABQ6G940_9BACL</name>
<dbReference type="InterPro" id="IPR001220">
    <property type="entry name" value="Legume_lectin_dom"/>
</dbReference>
<evidence type="ECO:0000256" key="3">
    <source>
        <dbReference type="ARBA" id="ARBA00023026"/>
    </source>
</evidence>
<evidence type="ECO:0000259" key="6">
    <source>
        <dbReference type="PROSITE" id="PS51127"/>
    </source>
</evidence>
<dbReference type="InterPro" id="IPR003961">
    <property type="entry name" value="FN3_dom"/>
</dbReference>
<dbReference type="Pfam" id="PF02368">
    <property type="entry name" value="Big_2"/>
    <property type="match status" value="1"/>
</dbReference>
<evidence type="ECO:0000256" key="5">
    <source>
        <dbReference type="ARBA" id="ARBA00029955"/>
    </source>
</evidence>
<feature type="domain" description="SLH" evidence="7">
    <location>
        <begin position="1227"/>
        <end position="1293"/>
    </location>
</feature>
<dbReference type="InterPro" id="IPR036116">
    <property type="entry name" value="FN3_sf"/>
</dbReference>
<dbReference type="RefSeq" id="WP_284238212.1">
    <property type="nucleotide sequence ID" value="NZ_BSSQ01000006.1"/>
</dbReference>
<dbReference type="SUPFAM" id="SSF49899">
    <property type="entry name" value="Concanavalin A-like lectins/glucanases"/>
    <property type="match status" value="1"/>
</dbReference>
<dbReference type="InterPro" id="IPR008964">
    <property type="entry name" value="Invasin/intimin_cell_adhesion"/>
</dbReference>
<keyword evidence="3" id="KW-0843">Virulence</keyword>
<keyword evidence="9" id="KW-1185">Reference proteome</keyword>
<dbReference type="SUPFAM" id="SSF49265">
    <property type="entry name" value="Fibronectin type III"/>
    <property type="match status" value="2"/>
</dbReference>
<dbReference type="SUPFAM" id="SSF49464">
    <property type="entry name" value="Carboxypeptidase regulatory domain-like"/>
    <property type="match status" value="2"/>
</dbReference>
<gene>
    <name evidence="8" type="ORF">MU1_18140</name>
</gene>
<dbReference type="Pfam" id="PF00395">
    <property type="entry name" value="SLH"/>
    <property type="match status" value="3"/>
</dbReference>
<dbReference type="InterPro" id="IPR013320">
    <property type="entry name" value="ConA-like_dom_sf"/>
</dbReference>
<comment type="caution">
    <text evidence="8">The sequence shown here is derived from an EMBL/GenBank/DDBJ whole genome shotgun (WGS) entry which is preliminary data.</text>
</comment>
<evidence type="ECO:0000256" key="1">
    <source>
        <dbReference type="ARBA" id="ARBA00010116"/>
    </source>
</evidence>
<evidence type="ECO:0000256" key="2">
    <source>
        <dbReference type="ARBA" id="ARBA00017346"/>
    </source>
</evidence>
<keyword evidence="4" id="KW-1015">Disulfide bond</keyword>
<dbReference type="PANTHER" id="PTHR32401:SF48">
    <property type="entry name" value="LEGUME LECTIN DOMAIN-CONTAINING PROTEIN"/>
    <property type="match status" value="1"/>
</dbReference>
<dbReference type="Proteomes" id="UP001157114">
    <property type="component" value="Unassembled WGS sequence"/>
</dbReference>
<feature type="domain" description="Big-1" evidence="6">
    <location>
        <begin position="739"/>
        <end position="839"/>
    </location>
</feature>
<dbReference type="InterPro" id="IPR056573">
    <property type="entry name" value="Lectin_L-type_dom"/>
</dbReference>
<evidence type="ECO:0000313" key="8">
    <source>
        <dbReference type="EMBL" id="GLX67469.1"/>
    </source>
</evidence>
<dbReference type="Pfam" id="PF00139">
    <property type="entry name" value="Lectin_legB"/>
    <property type="match status" value="1"/>
</dbReference>
<dbReference type="InterPro" id="IPR003344">
    <property type="entry name" value="Big_1_dom"/>
</dbReference>
<protein>
    <recommendedName>
        <fullName evidence="2">Intimin</fullName>
    </recommendedName>
    <alternativeName>
        <fullName evidence="5">Attaching and effacing protein</fullName>
    </alternativeName>
</protein>
<organism evidence="8 9">
    <name type="scientific">Paenibacillus glycanilyticus</name>
    <dbReference type="NCBI Taxonomy" id="126569"/>
    <lineage>
        <taxon>Bacteria</taxon>
        <taxon>Bacillati</taxon>
        <taxon>Bacillota</taxon>
        <taxon>Bacilli</taxon>
        <taxon>Bacillales</taxon>
        <taxon>Paenibacillaceae</taxon>
        <taxon>Paenibacillus</taxon>
    </lineage>
</organism>
<feature type="domain" description="SLH" evidence="7">
    <location>
        <begin position="1294"/>
        <end position="1352"/>
    </location>
</feature>
<dbReference type="Gene3D" id="2.60.40.1120">
    <property type="entry name" value="Carboxypeptidase-like, regulatory domain"/>
    <property type="match status" value="1"/>
</dbReference>
<evidence type="ECO:0000313" key="9">
    <source>
        <dbReference type="Proteomes" id="UP001157114"/>
    </source>
</evidence>
<dbReference type="InterPro" id="IPR050258">
    <property type="entry name" value="Leguminous_Lectin"/>
</dbReference>
<dbReference type="InterPro" id="IPR001119">
    <property type="entry name" value="SLH_dom"/>
</dbReference>
<dbReference type="SUPFAM" id="SSF49373">
    <property type="entry name" value="Invasin/intimin cell-adhesion fragments"/>
    <property type="match status" value="3"/>
</dbReference>
<dbReference type="Gene3D" id="2.60.40.10">
    <property type="entry name" value="Immunoglobulins"/>
    <property type="match status" value="4"/>
</dbReference>
<dbReference type="SMART" id="SM00635">
    <property type="entry name" value="BID_2"/>
    <property type="match status" value="2"/>
</dbReference>
<dbReference type="CDD" id="cd00063">
    <property type="entry name" value="FN3"/>
    <property type="match status" value="1"/>
</dbReference>
<dbReference type="SMART" id="SM00634">
    <property type="entry name" value="BID_1"/>
    <property type="match status" value="1"/>
</dbReference>
<dbReference type="InterPro" id="IPR003343">
    <property type="entry name" value="Big_2"/>
</dbReference>
<feature type="domain" description="SLH" evidence="7">
    <location>
        <begin position="1353"/>
        <end position="1416"/>
    </location>
</feature>
<dbReference type="Gene3D" id="2.60.120.200">
    <property type="match status" value="1"/>
</dbReference>